<keyword evidence="3" id="KW-1185">Reference proteome</keyword>
<dbReference type="EMBL" id="LFIV01000274">
    <property type="protein sequence ID" value="KZL64540.1"/>
    <property type="molecule type" value="Genomic_DNA"/>
</dbReference>
<feature type="region of interest" description="Disordered" evidence="1">
    <location>
        <begin position="163"/>
        <end position="185"/>
    </location>
</feature>
<accession>A0A166MD88</accession>
<reference evidence="2 3" key="1">
    <citation type="submission" date="2015-06" db="EMBL/GenBank/DDBJ databases">
        <title>Survival trade-offs in plant roots during colonization by closely related pathogenic and mutualistic fungi.</title>
        <authorList>
            <person name="Hacquard S."/>
            <person name="Kracher B."/>
            <person name="Hiruma K."/>
            <person name="Weinman A."/>
            <person name="Muench P."/>
            <person name="Garrido Oter R."/>
            <person name="Ver Loren van Themaat E."/>
            <person name="Dallerey J.-F."/>
            <person name="Damm U."/>
            <person name="Henrissat B."/>
            <person name="Lespinet O."/>
            <person name="Thon M."/>
            <person name="Kemen E."/>
            <person name="McHardy A.C."/>
            <person name="Schulze-Lefert P."/>
            <person name="O'Connell R.J."/>
        </authorList>
    </citation>
    <scope>NUCLEOTIDE SEQUENCE [LARGE SCALE GENOMIC DNA]</scope>
    <source>
        <strain evidence="2 3">0861</strain>
    </source>
</reference>
<sequence length="185" mass="21045">MNGFKPLQVGEPATQQLCEERRETELLKTRGTLREYRTGKRDAEILRNFKTQYEPDIMEEACLANTSITGPRYYGPRELETGTIASPEHTITIFIPLAPRLSSAANPQKPPKVLFQPNRDKETVREPITWHIGTPIQIPGNSRLVVDEGLICFEMLQYDWKPAKHQDRESEGEGVRQNSADQPGE</sequence>
<comment type="caution">
    <text evidence="2">The sequence shown here is derived from an EMBL/GenBank/DDBJ whole genome shotgun (WGS) entry which is preliminary data.</text>
</comment>
<evidence type="ECO:0000313" key="2">
    <source>
        <dbReference type="EMBL" id="KZL64540.1"/>
    </source>
</evidence>
<dbReference type="AlphaFoldDB" id="A0A166MD88"/>
<gene>
    <name evidence="2" type="ORF">CT0861_05067</name>
</gene>
<feature type="compositionally biased region" description="Polar residues" evidence="1">
    <location>
        <begin position="176"/>
        <end position="185"/>
    </location>
</feature>
<dbReference type="Proteomes" id="UP000076552">
    <property type="component" value="Unassembled WGS sequence"/>
</dbReference>
<evidence type="ECO:0000313" key="3">
    <source>
        <dbReference type="Proteomes" id="UP000076552"/>
    </source>
</evidence>
<proteinExistence type="predicted"/>
<feature type="compositionally biased region" description="Basic and acidic residues" evidence="1">
    <location>
        <begin position="163"/>
        <end position="174"/>
    </location>
</feature>
<name>A0A166MD88_9PEZI</name>
<protein>
    <submittedName>
        <fullName evidence="2">Uncharacterized protein</fullName>
    </submittedName>
</protein>
<organism evidence="2 3">
    <name type="scientific">Colletotrichum tofieldiae</name>
    <dbReference type="NCBI Taxonomy" id="708197"/>
    <lineage>
        <taxon>Eukaryota</taxon>
        <taxon>Fungi</taxon>
        <taxon>Dikarya</taxon>
        <taxon>Ascomycota</taxon>
        <taxon>Pezizomycotina</taxon>
        <taxon>Sordariomycetes</taxon>
        <taxon>Hypocreomycetidae</taxon>
        <taxon>Glomerellales</taxon>
        <taxon>Glomerellaceae</taxon>
        <taxon>Colletotrichum</taxon>
        <taxon>Colletotrichum spaethianum species complex</taxon>
    </lineage>
</organism>
<evidence type="ECO:0000256" key="1">
    <source>
        <dbReference type="SAM" id="MobiDB-lite"/>
    </source>
</evidence>